<keyword evidence="3" id="KW-0378">Hydrolase</keyword>
<dbReference type="PANTHER" id="PTHR39178:SF1">
    <property type="entry name" value="RIBOSOMAL-PROCESSING CYSTEINE PROTEASE PRP"/>
    <property type="match status" value="1"/>
</dbReference>
<dbReference type="EMBL" id="CP132968">
    <property type="protein sequence ID" value="WMD15518.1"/>
    <property type="molecule type" value="Genomic_DNA"/>
</dbReference>
<dbReference type="EMBL" id="CZAU01000004">
    <property type="protein sequence ID" value="CUP11880.1"/>
    <property type="molecule type" value="Genomic_DNA"/>
</dbReference>
<dbReference type="OrthoDB" id="48998at2"/>
<sequence>MTKITFYQRVDGTFQGFHSQDHAGYSAEGQDIVCAAVSALVINFVNSLDELTDDHYQIDVNQEDAEIDVVFTEELSEEGSLLLRSLILGLTSVEEEHGQYLDVIFKEV</sequence>
<evidence type="ECO:0000313" key="9">
    <source>
        <dbReference type="EMBL" id="CUM87043.1"/>
    </source>
</evidence>
<gene>
    <name evidence="7" type="ORF">DO83_13175</name>
    <name evidence="9" type="ORF">ERS852425_01132</name>
    <name evidence="10" type="ORF">ERS852520_00641</name>
    <name evidence="8" type="ORF">ERS852571_00687</name>
    <name evidence="11" type="ORF">G5A72_01480</name>
    <name evidence="12" type="ORF">RBI15_09005</name>
</gene>
<dbReference type="SUPFAM" id="SSF118010">
    <property type="entry name" value="TM1457-like"/>
    <property type="match status" value="1"/>
</dbReference>
<organism evidence="10 14">
    <name type="scientific">Anaerostipes hadrus</name>
    <dbReference type="NCBI Taxonomy" id="649756"/>
    <lineage>
        <taxon>Bacteria</taxon>
        <taxon>Bacillati</taxon>
        <taxon>Bacillota</taxon>
        <taxon>Clostridia</taxon>
        <taxon>Lachnospirales</taxon>
        <taxon>Lachnospiraceae</taxon>
        <taxon>Anaerostipes</taxon>
    </lineage>
</organism>
<evidence type="ECO:0000256" key="3">
    <source>
        <dbReference type="ARBA" id="ARBA00022801"/>
    </source>
</evidence>
<dbReference type="Gene3D" id="3.30.70.1490">
    <property type="entry name" value="Cysteine protease Prp"/>
    <property type="match status" value="1"/>
</dbReference>
<evidence type="ECO:0000256" key="5">
    <source>
        <dbReference type="ARBA" id="ARBA00044503"/>
    </source>
</evidence>
<evidence type="ECO:0000256" key="6">
    <source>
        <dbReference type="ARBA" id="ARBA00044538"/>
    </source>
</evidence>
<evidence type="ECO:0000313" key="12">
    <source>
        <dbReference type="EMBL" id="WMD15518.1"/>
    </source>
</evidence>
<evidence type="ECO:0000313" key="13">
    <source>
        <dbReference type="Proteomes" id="UP000095553"/>
    </source>
</evidence>
<dbReference type="EMBL" id="CYXY01000003">
    <property type="protein sequence ID" value="CUM80595.1"/>
    <property type="molecule type" value="Genomic_DNA"/>
</dbReference>
<dbReference type="PANTHER" id="PTHR39178">
    <property type="entry name" value="HYPOTHETICAL RIBOSOME-ASSOCIATED PROTEIN"/>
    <property type="match status" value="1"/>
</dbReference>
<comment type="similarity">
    <text evidence="5">Belongs to the Prp family.</text>
</comment>
<evidence type="ECO:0000256" key="1">
    <source>
        <dbReference type="ARBA" id="ARBA00022517"/>
    </source>
</evidence>
<keyword evidence="10" id="KW-0687">Ribonucleoprotein</keyword>
<evidence type="ECO:0000313" key="15">
    <source>
        <dbReference type="Proteomes" id="UP000095598"/>
    </source>
</evidence>
<dbReference type="EMBL" id="CYXT01000006">
    <property type="protein sequence ID" value="CUM87043.1"/>
    <property type="molecule type" value="Genomic_DNA"/>
</dbReference>
<evidence type="ECO:0000313" key="8">
    <source>
        <dbReference type="EMBL" id="CUM80595.1"/>
    </source>
</evidence>
<dbReference type="RefSeq" id="WP_008391484.1">
    <property type="nucleotide sequence ID" value="NZ_CACRSX010000005.1"/>
</dbReference>
<evidence type="ECO:0000256" key="4">
    <source>
        <dbReference type="ARBA" id="ARBA00022807"/>
    </source>
</evidence>
<dbReference type="EMBL" id="JAAITB010000002">
    <property type="protein sequence ID" value="NSJ78287.1"/>
    <property type="molecule type" value="Genomic_DNA"/>
</dbReference>
<evidence type="ECO:0000313" key="16">
    <source>
        <dbReference type="Proteomes" id="UP000188159"/>
    </source>
</evidence>
<protein>
    <recommendedName>
        <fullName evidence="6">Ribosomal processing cysteine protease Prp</fullName>
    </recommendedName>
</protein>
<dbReference type="EMBL" id="CP012098">
    <property type="protein sequence ID" value="AQP40442.1"/>
    <property type="molecule type" value="Genomic_DNA"/>
</dbReference>
<dbReference type="Proteomes" id="UP000095598">
    <property type="component" value="Unassembled WGS sequence"/>
</dbReference>
<dbReference type="GO" id="GO:0005840">
    <property type="term" value="C:ribosome"/>
    <property type="evidence" value="ECO:0007669"/>
    <property type="project" value="UniProtKB-KW"/>
</dbReference>
<keyword evidence="4" id="KW-0788">Thiol protease</keyword>
<evidence type="ECO:0000313" key="7">
    <source>
        <dbReference type="EMBL" id="AQP40442.1"/>
    </source>
</evidence>
<evidence type="ECO:0000313" key="17">
    <source>
        <dbReference type="Proteomes" id="UP001644750"/>
    </source>
</evidence>
<reference evidence="11 17" key="3">
    <citation type="journal article" date="2020" name="Cell Host Microbe">
        <title>Functional and Genomic Variation between Human-Derived Isolates of Lachnospiraceae Reveals Inter- and Intra-Species Diversity.</title>
        <authorList>
            <person name="Sorbara M.T."/>
            <person name="Littmann E.R."/>
            <person name="Fontana E."/>
            <person name="Moody T.U."/>
            <person name="Kohout C.E."/>
            <person name="Gjonbalaj M."/>
            <person name="Eaton V."/>
            <person name="Seok R."/>
            <person name="Leiner I.M."/>
            <person name="Pamer E.G."/>
        </authorList>
    </citation>
    <scope>NUCLEOTIDE SEQUENCE [LARGE SCALE GENOMIC DNA]</scope>
    <source>
        <strain evidence="11 17">MSK.14.57</strain>
    </source>
</reference>
<dbReference type="Proteomes" id="UP000095553">
    <property type="component" value="Unassembled WGS sequence"/>
</dbReference>
<proteinExistence type="inferred from homology"/>
<evidence type="ECO:0000313" key="10">
    <source>
        <dbReference type="EMBL" id="CUP11880.1"/>
    </source>
</evidence>
<accession>A0A174KRL4</accession>
<dbReference type="GeneID" id="92741526"/>
<dbReference type="Proteomes" id="UP001243496">
    <property type="component" value="Chromosome"/>
</dbReference>
<name>A0A174KRL4_ANAHA</name>
<dbReference type="GO" id="GO:0006508">
    <property type="term" value="P:proteolysis"/>
    <property type="evidence" value="ECO:0007669"/>
    <property type="project" value="UniProtKB-KW"/>
</dbReference>
<keyword evidence="1" id="KW-0690">Ribosome biogenesis</keyword>
<dbReference type="Proteomes" id="UP001644750">
    <property type="component" value="Unassembled WGS sequence"/>
</dbReference>
<reference evidence="7 16" key="2">
    <citation type="journal article" date="2016" name="Sci. Rep.">
        <title>Accelerated dysbiosis of gut microbiota during aggravation of DSS-induced colitis by a butyrate-producing bacterium.</title>
        <authorList>
            <person name="Zhang Q."/>
            <person name="Wu Y."/>
            <person name="Wang J."/>
            <person name="Wu G."/>
            <person name="Long W."/>
            <person name="Xue Z."/>
            <person name="Wang L."/>
            <person name="Zhang X."/>
            <person name="Pang X."/>
            <person name="Zhao Y."/>
            <person name="Zhao L."/>
            <person name="Zhang C."/>
        </authorList>
    </citation>
    <scope>NUCLEOTIDE SEQUENCE [LARGE SCALE GENOMIC DNA]</scope>
    <source>
        <strain evidence="7 16">BPB5</strain>
    </source>
</reference>
<evidence type="ECO:0000313" key="14">
    <source>
        <dbReference type="Proteomes" id="UP000095564"/>
    </source>
</evidence>
<reference evidence="12" key="5">
    <citation type="submission" date="2023-08" db="EMBL/GenBank/DDBJ databases">
        <title>Complete Genome Sequences of butyrate producing Anaerostipes hadrus strains BA1 and GIF7 isolated from the terminal ileum of a healthy lean male.</title>
        <authorList>
            <person name="Low A."/>
            <person name="Sheludchenko M."/>
            <person name="Cheng H.E."/>
            <person name="Koh X.Q."/>
            <person name="Lee J."/>
        </authorList>
    </citation>
    <scope>NUCLEOTIDE SEQUENCE</scope>
    <source>
        <strain evidence="12">BA1</strain>
    </source>
</reference>
<dbReference type="InterPro" id="IPR007422">
    <property type="entry name" value="Peptidase_Prp"/>
</dbReference>
<dbReference type="AlphaFoldDB" id="A0A174KRL4"/>
<keyword evidence="2 11" id="KW-0645">Protease</keyword>
<dbReference type="InterPro" id="IPR036764">
    <property type="entry name" value="Peptidase_Prp_sf"/>
</dbReference>
<dbReference type="GO" id="GO:0042254">
    <property type="term" value="P:ribosome biogenesis"/>
    <property type="evidence" value="ECO:0007669"/>
    <property type="project" value="UniProtKB-KW"/>
</dbReference>
<dbReference type="GO" id="GO:0008234">
    <property type="term" value="F:cysteine-type peptidase activity"/>
    <property type="evidence" value="ECO:0007669"/>
    <property type="project" value="UniProtKB-KW"/>
</dbReference>
<dbReference type="Proteomes" id="UP000188159">
    <property type="component" value="Chromosome"/>
</dbReference>
<dbReference type="Pfam" id="PF04327">
    <property type="entry name" value="Peptidase_Prp"/>
    <property type="match status" value="1"/>
</dbReference>
<keyword evidence="17" id="KW-1185">Reference proteome</keyword>
<evidence type="ECO:0000256" key="2">
    <source>
        <dbReference type="ARBA" id="ARBA00022670"/>
    </source>
</evidence>
<reference evidence="13 14" key="1">
    <citation type="submission" date="2015-09" db="EMBL/GenBank/DDBJ databases">
        <authorList>
            <consortium name="Pathogen Informatics"/>
        </authorList>
    </citation>
    <scope>NUCLEOTIDE SEQUENCE [LARGE SCALE GENOMIC DNA]</scope>
    <source>
        <strain evidence="9 15">2789STDY5608868</strain>
        <strain evidence="10 14">2789STDY5834908</strain>
        <strain evidence="8 13">2789STDY5834959</strain>
    </source>
</reference>
<evidence type="ECO:0000313" key="11">
    <source>
        <dbReference type="EMBL" id="NSJ78287.1"/>
    </source>
</evidence>
<reference evidence="11" key="4">
    <citation type="submission" date="2020-02" db="EMBL/GenBank/DDBJ databases">
        <authorList>
            <person name="Littmann E."/>
            <person name="Sorbara M."/>
        </authorList>
    </citation>
    <scope>NUCLEOTIDE SEQUENCE</scope>
    <source>
        <strain evidence="11">MSK.14.57</strain>
    </source>
</reference>
<dbReference type="CDD" id="cd16332">
    <property type="entry name" value="Prp-like"/>
    <property type="match status" value="1"/>
</dbReference>
<keyword evidence="10" id="KW-0689">Ribosomal protein</keyword>
<dbReference type="Proteomes" id="UP000095564">
    <property type="component" value="Unassembled WGS sequence"/>
</dbReference>